<dbReference type="Pfam" id="PF13673">
    <property type="entry name" value="Acetyltransf_10"/>
    <property type="match status" value="1"/>
</dbReference>
<keyword evidence="3" id="KW-1185">Reference proteome</keyword>
<feature type="domain" description="N-acetyltransferase" evidence="1">
    <location>
        <begin position="1"/>
        <end position="149"/>
    </location>
</feature>
<organism evidence="2 3">
    <name type="scientific">Halobacillus shinanisalinarum</name>
    <dbReference type="NCBI Taxonomy" id="2932258"/>
    <lineage>
        <taxon>Bacteria</taxon>
        <taxon>Bacillati</taxon>
        <taxon>Bacillota</taxon>
        <taxon>Bacilli</taxon>
        <taxon>Bacillales</taxon>
        <taxon>Bacillaceae</taxon>
        <taxon>Halobacillus</taxon>
    </lineage>
</organism>
<name>A0ABY4H619_9BACI</name>
<accession>A0ABY4H619</accession>
<dbReference type="CDD" id="cd04301">
    <property type="entry name" value="NAT_SF"/>
    <property type="match status" value="1"/>
</dbReference>
<dbReference type="PROSITE" id="PS51186">
    <property type="entry name" value="GNAT"/>
    <property type="match status" value="1"/>
</dbReference>
<protein>
    <submittedName>
        <fullName evidence="2">GNAT family N-acetyltransferase</fullName>
    </submittedName>
</protein>
<dbReference type="Gene3D" id="3.40.630.30">
    <property type="match status" value="1"/>
</dbReference>
<proteinExistence type="predicted"/>
<dbReference type="InterPro" id="IPR016181">
    <property type="entry name" value="Acyl_CoA_acyltransferase"/>
</dbReference>
<evidence type="ECO:0000259" key="1">
    <source>
        <dbReference type="PROSITE" id="PS51186"/>
    </source>
</evidence>
<gene>
    <name evidence="2" type="ORF">MUO14_08820</name>
</gene>
<dbReference type="EMBL" id="CP095074">
    <property type="protein sequence ID" value="UOQ95646.1"/>
    <property type="molecule type" value="Genomic_DNA"/>
</dbReference>
<sequence length="150" mass="17318">MHVREALAAEAELLSELAIQSKAYWGYSEEFIESCKDVLTIDTPYIVENHVYVLEEKLKIVGFFSFERRKGDTLDFLYIHPDFIGRQFGSELWESVLHKARELGIKSFTIDSDPNAKGFYEKMGAKQVGKTPSTVFRDRLLPLMKYVVED</sequence>
<reference evidence="2 3" key="1">
    <citation type="submission" date="2022-04" db="EMBL/GenBank/DDBJ databases">
        <title>Halobacillus sp. isolated from saltern.</title>
        <authorList>
            <person name="Won M."/>
            <person name="Lee C.-M."/>
            <person name="Woen H.-Y."/>
            <person name="Kwon S.-W."/>
        </authorList>
    </citation>
    <scope>NUCLEOTIDE SEQUENCE [LARGE SCALE GENOMIC DNA]</scope>
    <source>
        <strain evidence="2 3">SSTM10-2</strain>
    </source>
</reference>
<dbReference type="Proteomes" id="UP000831880">
    <property type="component" value="Chromosome"/>
</dbReference>
<dbReference type="InterPro" id="IPR000182">
    <property type="entry name" value="GNAT_dom"/>
</dbReference>
<dbReference type="SUPFAM" id="SSF55729">
    <property type="entry name" value="Acyl-CoA N-acyltransferases (Nat)"/>
    <property type="match status" value="1"/>
</dbReference>
<evidence type="ECO:0000313" key="3">
    <source>
        <dbReference type="Proteomes" id="UP000831880"/>
    </source>
</evidence>
<evidence type="ECO:0000313" key="2">
    <source>
        <dbReference type="EMBL" id="UOQ95646.1"/>
    </source>
</evidence>
<dbReference type="RefSeq" id="WP_244755522.1">
    <property type="nucleotide sequence ID" value="NZ_CP095074.1"/>
</dbReference>